<name>A0A9X3CTC9_9VIBR</name>
<reference evidence="1" key="1">
    <citation type="submission" date="2022-02" db="EMBL/GenBank/DDBJ databases">
        <title>Vibrio sp. nov, a new bacterium isolated from seawater.</title>
        <authorList>
            <person name="Yuan Y."/>
        </authorList>
    </citation>
    <scope>NUCLEOTIDE SEQUENCE</scope>
    <source>
        <strain evidence="1">ZSDZ65</strain>
    </source>
</reference>
<dbReference type="AlphaFoldDB" id="A0A9X3CTC9"/>
<keyword evidence="2" id="KW-1185">Reference proteome</keyword>
<proteinExistence type="predicted"/>
<comment type="caution">
    <text evidence="1">The sequence shown here is derived from an EMBL/GenBank/DDBJ whole genome shotgun (WGS) entry which is preliminary data.</text>
</comment>
<evidence type="ECO:0000313" key="2">
    <source>
        <dbReference type="Proteomes" id="UP001155587"/>
    </source>
</evidence>
<dbReference type="Proteomes" id="UP001155587">
    <property type="component" value="Unassembled WGS sequence"/>
</dbReference>
<protein>
    <submittedName>
        <fullName evidence="1">Uncharacterized protein</fullName>
    </submittedName>
</protein>
<evidence type="ECO:0000313" key="1">
    <source>
        <dbReference type="EMBL" id="MCW8349273.1"/>
    </source>
</evidence>
<feature type="non-terminal residue" evidence="1">
    <location>
        <position position="1"/>
    </location>
</feature>
<dbReference type="EMBL" id="JAKRRY010000086">
    <property type="protein sequence ID" value="MCW8349273.1"/>
    <property type="molecule type" value="Genomic_DNA"/>
</dbReference>
<dbReference type="RefSeq" id="WP_265678010.1">
    <property type="nucleotide sequence ID" value="NZ_JAKRRY010000086.1"/>
</dbReference>
<organism evidence="1 2">
    <name type="scientific">Vibrio qingdaonensis</name>
    <dbReference type="NCBI Taxonomy" id="2829491"/>
    <lineage>
        <taxon>Bacteria</taxon>
        <taxon>Pseudomonadati</taxon>
        <taxon>Pseudomonadota</taxon>
        <taxon>Gammaproteobacteria</taxon>
        <taxon>Vibrionales</taxon>
        <taxon>Vibrionaceae</taxon>
        <taxon>Vibrio</taxon>
    </lineage>
</organism>
<sequence>LSINASWREKEPTEVTEKRVEEDVTFVAHGHQKQFRETSRTKANDAFTLPPERKLSSGACHCIAEGTMI</sequence>
<gene>
    <name evidence="1" type="ORF">MD535_25150</name>
</gene>
<accession>A0A9X3CTC9</accession>